<dbReference type="OrthoDB" id="9935653at2"/>
<dbReference type="EMBL" id="FNWJ01000001">
    <property type="protein sequence ID" value="SEH10460.1"/>
    <property type="molecule type" value="Genomic_DNA"/>
</dbReference>
<name>A0A1H6FJR4_THEAL</name>
<reference evidence="3" key="1">
    <citation type="submission" date="2016-10" db="EMBL/GenBank/DDBJ databases">
        <authorList>
            <person name="Varghese N."/>
            <person name="Submissions S."/>
        </authorList>
    </citation>
    <scope>NUCLEOTIDE SEQUENCE [LARGE SCALE GENOMIC DNA]</scope>
    <source>
        <strain evidence="3">ATCC 35263</strain>
    </source>
</reference>
<feature type="compositionally biased region" description="Basic residues" evidence="1">
    <location>
        <begin position="413"/>
        <end position="449"/>
    </location>
</feature>
<accession>A0A1H6FJR4</accession>
<keyword evidence="3" id="KW-1185">Reference proteome</keyword>
<sequence>MPAPGAFTYSRAVREWAFVQVPLVSLSDFRKAAAERDVMKISPFDASPWETLDREGLLPPVAYALHGFWHDDQPANLENGDSIVREERGFVAWDELRAEARERNGADLYVLYGHWQLLSLVTIVDHLSPSTPLLALGRGLDEFHEARVAYASAPIDRERLSDVARANRAEELLLIRVQNLFMPSVRGGRYRGGPVVGLTEEAADWAIEQRRTFDYAAAAEDCEVTAEDLERLFDAFATRAHWIDPLERWFHLADQVKRRERERLKGAALRALDLYDAARVVRSWHAQLAGEPLPDVDELFGIHPKEAKRRMYGTDELRGNCEVLPALLEHFGLYPWRVQLIAEGKSDLAMLEEVLAARYDLSFGYLGIHAFALGGADIPANAELILGAVRVYSNYYLLLFDNEGRPRQNRGAGARRPHRGRLRRPAQARARRRARRGAGAHVRHRRRAPCRAAGGTRGRAAARGRARAGARVPHLAGGHRGGQLHGRRGVRGDQRHGPPARGAGRVRTGSRRDGRTRRG</sequence>
<dbReference type="Proteomes" id="UP000222056">
    <property type="component" value="Unassembled WGS sequence"/>
</dbReference>
<proteinExistence type="predicted"/>
<gene>
    <name evidence="2" type="ORF">SAMN02745716_0313</name>
</gene>
<dbReference type="STRING" id="29539.SAMN02745716_0313"/>
<evidence type="ECO:0000313" key="2">
    <source>
        <dbReference type="EMBL" id="SEH10460.1"/>
    </source>
</evidence>
<dbReference type="RefSeq" id="WP_093115600.1">
    <property type="nucleotide sequence ID" value="NZ_FNWJ01000001.1"/>
</dbReference>
<feature type="compositionally biased region" description="Low complexity" evidence="1">
    <location>
        <begin position="450"/>
        <end position="459"/>
    </location>
</feature>
<protein>
    <submittedName>
        <fullName evidence="2">Uncharacterized protein</fullName>
    </submittedName>
</protein>
<dbReference type="AlphaFoldDB" id="A0A1H6FJR4"/>
<evidence type="ECO:0000256" key="1">
    <source>
        <dbReference type="SAM" id="MobiDB-lite"/>
    </source>
</evidence>
<organism evidence="2 3">
    <name type="scientific">Thermoleophilum album</name>
    <dbReference type="NCBI Taxonomy" id="29539"/>
    <lineage>
        <taxon>Bacteria</taxon>
        <taxon>Bacillati</taxon>
        <taxon>Actinomycetota</taxon>
        <taxon>Thermoleophilia</taxon>
        <taxon>Thermoleophilales</taxon>
        <taxon>Thermoleophilaceae</taxon>
        <taxon>Thermoleophilum</taxon>
    </lineage>
</organism>
<evidence type="ECO:0000313" key="3">
    <source>
        <dbReference type="Proteomes" id="UP000222056"/>
    </source>
</evidence>
<feature type="region of interest" description="Disordered" evidence="1">
    <location>
        <begin position="407"/>
        <end position="519"/>
    </location>
</feature>